<protein>
    <submittedName>
        <fullName evidence="1">Uncharacterized protein</fullName>
    </submittedName>
</protein>
<proteinExistence type="predicted"/>
<sequence>MAKPYCCRNVVYCYTTVFLDELIHFRNMLSSVLYSAFYPQVTCVLRESTCSTPEPLTGTYIAPHKSFPFVDGFHDLLHLSLSKGRAAPIWMPRLRVALRNGMNGPQIRRIRGLTPKFDQRPHSPTKRTSHF</sequence>
<comment type="caution">
    <text evidence="1">The sequence shown here is derived from an EMBL/GenBank/DDBJ whole genome shotgun (WGS) entry which is preliminary data.</text>
</comment>
<dbReference type="EMBL" id="BGPR01000037">
    <property type="protein sequence ID" value="GBL84418.1"/>
    <property type="molecule type" value="Genomic_DNA"/>
</dbReference>
<name>A0A4Y2AXF6_ARAVE</name>
<keyword evidence="2" id="KW-1185">Reference proteome</keyword>
<reference evidence="1 2" key="1">
    <citation type="journal article" date="2019" name="Sci. Rep.">
        <title>Orb-weaving spider Araneus ventricosus genome elucidates the spidroin gene catalogue.</title>
        <authorList>
            <person name="Kono N."/>
            <person name="Nakamura H."/>
            <person name="Ohtoshi R."/>
            <person name="Moran D.A.P."/>
            <person name="Shinohara A."/>
            <person name="Yoshida Y."/>
            <person name="Fujiwara M."/>
            <person name="Mori M."/>
            <person name="Tomita M."/>
            <person name="Arakawa K."/>
        </authorList>
    </citation>
    <scope>NUCLEOTIDE SEQUENCE [LARGE SCALE GENOMIC DNA]</scope>
</reference>
<dbReference type="AlphaFoldDB" id="A0A4Y2AXF6"/>
<organism evidence="1 2">
    <name type="scientific">Araneus ventricosus</name>
    <name type="common">Orbweaver spider</name>
    <name type="synonym">Epeira ventricosa</name>
    <dbReference type="NCBI Taxonomy" id="182803"/>
    <lineage>
        <taxon>Eukaryota</taxon>
        <taxon>Metazoa</taxon>
        <taxon>Ecdysozoa</taxon>
        <taxon>Arthropoda</taxon>
        <taxon>Chelicerata</taxon>
        <taxon>Arachnida</taxon>
        <taxon>Araneae</taxon>
        <taxon>Araneomorphae</taxon>
        <taxon>Entelegynae</taxon>
        <taxon>Araneoidea</taxon>
        <taxon>Araneidae</taxon>
        <taxon>Araneus</taxon>
    </lineage>
</organism>
<evidence type="ECO:0000313" key="2">
    <source>
        <dbReference type="Proteomes" id="UP000499080"/>
    </source>
</evidence>
<accession>A0A4Y2AXF6</accession>
<dbReference type="Proteomes" id="UP000499080">
    <property type="component" value="Unassembled WGS sequence"/>
</dbReference>
<evidence type="ECO:0000313" key="1">
    <source>
        <dbReference type="EMBL" id="GBL84418.1"/>
    </source>
</evidence>
<gene>
    <name evidence="1" type="ORF">AVEN_117182_1</name>
</gene>